<sequence>MATDSYNQKRIVFFVLLLGMVIGCMVLLRQKIDQMTVEKDRPATGETAQVKVETPFVPEPYDYQSKPASRDGSGKVYMGREISLVMGHEGIDWLERASRKNEENPDRAVQGLELKPDAVVADIGSGSGYYSFLIAPLVPKGKVIGVDIQPEMVAFLYQKSQELGVTNVESHLGKIDNVQLAANSIDAAIMVDAYHEFSHPNEMMQSIYHALREGGRVYLLEYRAEDPEVPIKALHKMSQAQSIKEMQAVGLKHVRTDDFLPWQHFMVFEK</sequence>
<dbReference type="SUPFAM" id="SSF53335">
    <property type="entry name" value="S-adenosyl-L-methionine-dependent methyltransferases"/>
    <property type="match status" value="1"/>
</dbReference>
<evidence type="ECO:0000259" key="2">
    <source>
        <dbReference type="Pfam" id="PF13847"/>
    </source>
</evidence>
<keyword evidence="1" id="KW-1133">Transmembrane helix</keyword>
<feature type="domain" description="Methyltransferase" evidence="2">
    <location>
        <begin position="115"/>
        <end position="242"/>
    </location>
</feature>
<protein>
    <submittedName>
        <fullName evidence="3">Methyltransferase type 11</fullName>
    </submittedName>
</protein>
<dbReference type="Pfam" id="PF13847">
    <property type="entry name" value="Methyltransf_31"/>
    <property type="match status" value="1"/>
</dbReference>
<dbReference type="EMBL" id="AP026866">
    <property type="protein sequence ID" value="BDS07584.1"/>
    <property type="molecule type" value="Genomic_DNA"/>
</dbReference>
<keyword evidence="3" id="KW-0808">Transferase</keyword>
<reference evidence="3" key="1">
    <citation type="submission" date="2024-07" db="EMBL/GenBank/DDBJ databases">
        <title>Complete genome sequence of Verrucomicrobiaceae bacterium NT6N.</title>
        <authorList>
            <person name="Huang C."/>
            <person name="Takami H."/>
            <person name="Hamasaki K."/>
        </authorList>
    </citation>
    <scope>NUCLEOTIDE SEQUENCE</scope>
    <source>
        <strain evidence="3">NT6N</strain>
    </source>
</reference>
<dbReference type="InterPro" id="IPR025714">
    <property type="entry name" value="Methyltranfer_dom"/>
</dbReference>
<dbReference type="GO" id="GO:0032259">
    <property type="term" value="P:methylation"/>
    <property type="evidence" value="ECO:0007669"/>
    <property type="project" value="UniProtKB-KW"/>
</dbReference>
<feature type="transmembrane region" description="Helical" evidence="1">
    <location>
        <begin position="12"/>
        <end position="28"/>
    </location>
</feature>
<keyword evidence="1" id="KW-0812">Transmembrane</keyword>
<dbReference type="InterPro" id="IPR029063">
    <property type="entry name" value="SAM-dependent_MTases_sf"/>
</dbReference>
<dbReference type="KEGG" id="osu:NT6N_26240"/>
<accession>A0AAT9FNK9</accession>
<keyword evidence="1" id="KW-0472">Membrane</keyword>
<organism evidence="3">
    <name type="scientific">Oceaniferula spumae</name>
    <dbReference type="NCBI Taxonomy" id="2979115"/>
    <lineage>
        <taxon>Bacteria</taxon>
        <taxon>Pseudomonadati</taxon>
        <taxon>Verrucomicrobiota</taxon>
        <taxon>Verrucomicrobiia</taxon>
        <taxon>Verrucomicrobiales</taxon>
        <taxon>Verrucomicrobiaceae</taxon>
        <taxon>Oceaniferula</taxon>
    </lineage>
</organism>
<proteinExistence type="predicted"/>
<keyword evidence="3" id="KW-0489">Methyltransferase</keyword>
<gene>
    <name evidence="3" type="ORF">NT6N_26240</name>
</gene>
<dbReference type="AlphaFoldDB" id="A0AAT9FNK9"/>
<dbReference type="CDD" id="cd02440">
    <property type="entry name" value="AdoMet_MTases"/>
    <property type="match status" value="1"/>
</dbReference>
<dbReference type="GO" id="GO:0008168">
    <property type="term" value="F:methyltransferase activity"/>
    <property type="evidence" value="ECO:0007669"/>
    <property type="project" value="UniProtKB-KW"/>
</dbReference>
<dbReference type="PANTHER" id="PTHR43591">
    <property type="entry name" value="METHYLTRANSFERASE"/>
    <property type="match status" value="1"/>
</dbReference>
<dbReference type="Gene3D" id="3.40.50.150">
    <property type="entry name" value="Vaccinia Virus protein VP39"/>
    <property type="match status" value="1"/>
</dbReference>
<evidence type="ECO:0000313" key="3">
    <source>
        <dbReference type="EMBL" id="BDS07584.1"/>
    </source>
</evidence>
<dbReference type="PANTHER" id="PTHR43591:SF24">
    <property type="entry name" value="2-METHOXY-6-POLYPRENYL-1,4-BENZOQUINOL METHYLASE, MITOCHONDRIAL"/>
    <property type="match status" value="1"/>
</dbReference>
<name>A0AAT9FNK9_9BACT</name>
<evidence type="ECO:0000256" key="1">
    <source>
        <dbReference type="SAM" id="Phobius"/>
    </source>
</evidence>